<evidence type="ECO:0000256" key="2">
    <source>
        <dbReference type="SAM" id="Phobius"/>
    </source>
</evidence>
<evidence type="ECO:0000256" key="1">
    <source>
        <dbReference type="SAM" id="MobiDB-lite"/>
    </source>
</evidence>
<gene>
    <name evidence="4" type="ORF">FHX75_11843</name>
</gene>
<keyword evidence="2" id="KW-0812">Transmembrane</keyword>
<feature type="domain" description="Anti-sigma-D factor RsdA sigma factor binding region" evidence="3">
    <location>
        <begin position="13"/>
        <end position="52"/>
    </location>
</feature>
<feature type="transmembrane region" description="Helical" evidence="2">
    <location>
        <begin position="96"/>
        <end position="116"/>
    </location>
</feature>
<feature type="compositionally biased region" description="Pro residues" evidence="1">
    <location>
        <begin position="227"/>
        <end position="248"/>
    </location>
</feature>
<comment type="caution">
    <text evidence="4">The sequence shown here is derived from an EMBL/GenBank/DDBJ whole genome shotgun (WGS) entry which is preliminary data.</text>
</comment>
<proteinExistence type="predicted"/>
<feature type="compositionally biased region" description="Pro residues" evidence="1">
    <location>
        <begin position="263"/>
        <end position="288"/>
    </location>
</feature>
<name>A0A561WV14_9ACTN</name>
<dbReference type="Proteomes" id="UP000319927">
    <property type="component" value="Unassembled WGS sequence"/>
</dbReference>
<keyword evidence="5" id="KW-1185">Reference proteome</keyword>
<organism evidence="4 5">
    <name type="scientific">Micromonospora palomenae</name>
    <dbReference type="NCBI Taxonomy" id="1461247"/>
    <lineage>
        <taxon>Bacteria</taxon>
        <taxon>Bacillati</taxon>
        <taxon>Actinomycetota</taxon>
        <taxon>Actinomycetes</taxon>
        <taxon>Micromonosporales</taxon>
        <taxon>Micromonosporaceae</taxon>
        <taxon>Micromonospora</taxon>
    </lineage>
</organism>
<feature type="region of interest" description="Disordered" evidence="1">
    <location>
        <begin position="210"/>
        <end position="296"/>
    </location>
</feature>
<protein>
    <submittedName>
        <fullName evidence="4">Anti-sigma-D factor RsdA-like protein</fullName>
    </submittedName>
</protein>
<dbReference type="RefSeq" id="WP_154936747.1">
    <property type="nucleotide sequence ID" value="NZ_VIXA01000001.1"/>
</dbReference>
<dbReference type="Gene3D" id="6.10.250.1300">
    <property type="match status" value="1"/>
</dbReference>
<keyword evidence="2" id="KW-0472">Membrane</keyword>
<dbReference type="EMBL" id="VIXA01000001">
    <property type="protein sequence ID" value="TWG27695.1"/>
    <property type="molecule type" value="Genomic_DNA"/>
</dbReference>
<reference evidence="4 5" key="1">
    <citation type="submission" date="2019-06" db="EMBL/GenBank/DDBJ databases">
        <title>Sequencing the genomes of 1000 actinobacteria strains.</title>
        <authorList>
            <person name="Klenk H.-P."/>
        </authorList>
    </citation>
    <scope>NUCLEOTIDE SEQUENCE [LARGE SCALE GENOMIC DNA]</scope>
    <source>
        <strain evidence="4 5">DSM 102131</strain>
    </source>
</reference>
<sequence length="296" mass="29918">MTRHEPDSGEQLDLGTVTRDDLLLDALGRGEEGTDGDDLAALLAAWRADVTADVDETGTSSGLLVAGTDAGRRAGADLPTGPVRVGSTRSRRPRPWALRLAAAVAAVLVLATGLGVGSKNAGPTSPLWSLTKVLHPEQAAVRTVEQSIARARDAVAAGRLDDARHWVDQAQQDLTSVTDPADAARLRAEIDAVLRDLAAASCPGWPRCAPPAPPAPAASTTGSSPSAPAPAPPPTAPASPPSARPSPRPSSGSGLLPSLPSLPKLPLPPAPSPPAPSPSLLPPLPGLPLPTGDLLG</sequence>
<keyword evidence="2" id="KW-1133">Transmembrane helix</keyword>
<accession>A0A561WV14</accession>
<evidence type="ECO:0000259" key="3">
    <source>
        <dbReference type="Pfam" id="PF16751"/>
    </source>
</evidence>
<dbReference type="OrthoDB" id="3406063at2"/>
<dbReference type="Pfam" id="PF16751">
    <property type="entry name" value="RsdA_SigD_bd"/>
    <property type="match status" value="1"/>
</dbReference>
<dbReference type="InterPro" id="IPR031928">
    <property type="entry name" value="RsdA_SigD-bd"/>
</dbReference>
<dbReference type="AlphaFoldDB" id="A0A561WV14"/>
<feature type="compositionally biased region" description="Low complexity" evidence="1">
    <location>
        <begin position="217"/>
        <end position="226"/>
    </location>
</feature>
<evidence type="ECO:0000313" key="5">
    <source>
        <dbReference type="Proteomes" id="UP000319927"/>
    </source>
</evidence>
<evidence type="ECO:0000313" key="4">
    <source>
        <dbReference type="EMBL" id="TWG27695.1"/>
    </source>
</evidence>
<feature type="compositionally biased region" description="Low complexity" evidence="1">
    <location>
        <begin position="249"/>
        <end position="262"/>
    </location>
</feature>